<proteinExistence type="predicted"/>
<evidence type="ECO:0000259" key="1">
    <source>
        <dbReference type="SMART" id="SM00421"/>
    </source>
</evidence>
<reference evidence="2 3" key="1">
    <citation type="submission" date="2023-03" db="EMBL/GenBank/DDBJ databases">
        <title>Fodinicurvata sp. CAU 1616 isolated from sea sendiment.</title>
        <authorList>
            <person name="Kim W."/>
        </authorList>
    </citation>
    <scope>NUCLEOTIDE SEQUENCE [LARGE SCALE GENOMIC DNA]</scope>
    <source>
        <strain evidence="2 3">CAU 1616</strain>
    </source>
</reference>
<dbReference type="InterPro" id="IPR016032">
    <property type="entry name" value="Sig_transdc_resp-reg_C-effctor"/>
</dbReference>
<dbReference type="Proteomes" id="UP001215503">
    <property type="component" value="Unassembled WGS sequence"/>
</dbReference>
<evidence type="ECO:0000313" key="2">
    <source>
        <dbReference type="EMBL" id="MDF2097000.1"/>
    </source>
</evidence>
<evidence type="ECO:0000313" key="3">
    <source>
        <dbReference type="Proteomes" id="UP001215503"/>
    </source>
</evidence>
<dbReference type="InterPro" id="IPR000792">
    <property type="entry name" value="Tscrpt_reg_LuxR_C"/>
</dbReference>
<dbReference type="SUPFAM" id="SSF46894">
    <property type="entry name" value="C-terminal effector domain of the bipartite response regulators"/>
    <property type="match status" value="1"/>
</dbReference>
<protein>
    <recommendedName>
        <fullName evidence="1">HTH luxR-type domain-containing protein</fullName>
    </recommendedName>
</protein>
<name>A0ABT5YQJ7_9PROT</name>
<comment type="caution">
    <text evidence="2">The sequence shown here is derived from an EMBL/GenBank/DDBJ whole genome shotgun (WGS) entry which is preliminary data.</text>
</comment>
<accession>A0ABT5YQJ7</accession>
<dbReference type="InterPro" id="IPR036388">
    <property type="entry name" value="WH-like_DNA-bd_sf"/>
</dbReference>
<dbReference type="EMBL" id="JARHUD010000008">
    <property type="protein sequence ID" value="MDF2097000.1"/>
    <property type="molecule type" value="Genomic_DNA"/>
</dbReference>
<feature type="domain" description="HTH luxR-type" evidence="1">
    <location>
        <begin position="300"/>
        <end position="357"/>
    </location>
</feature>
<dbReference type="SMART" id="SM00421">
    <property type="entry name" value="HTH_LUXR"/>
    <property type="match status" value="1"/>
</dbReference>
<dbReference type="RefSeq" id="WP_275823770.1">
    <property type="nucleotide sequence ID" value="NZ_JARHUD010000008.1"/>
</dbReference>
<dbReference type="Gene3D" id="1.10.10.10">
    <property type="entry name" value="Winged helix-like DNA-binding domain superfamily/Winged helix DNA-binding domain"/>
    <property type="match status" value="1"/>
</dbReference>
<organism evidence="2 3">
    <name type="scientific">Aquibaculum arenosum</name>
    <dbReference type="NCBI Taxonomy" id="3032591"/>
    <lineage>
        <taxon>Bacteria</taxon>
        <taxon>Pseudomonadati</taxon>
        <taxon>Pseudomonadota</taxon>
        <taxon>Alphaproteobacteria</taxon>
        <taxon>Rhodospirillales</taxon>
        <taxon>Rhodovibrionaceae</taxon>
        <taxon>Aquibaculum</taxon>
    </lineage>
</organism>
<keyword evidence="3" id="KW-1185">Reference proteome</keyword>
<sequence>MANQLPNLIGLIYETVFDDELWPQVLLRLAELAGVDVPAIGFFDPLTGRVSAIAPRTDPADLLKFRNDWAGRTTLFSDLSAVDVGDVVSLQDLVPVSALRRSAVFNELLRPMGLGSAALLANVAASGGAQAVLGLYREAPAQDQPFEQQQVETVAIVVRHIARAIELRKQASALRLREAAALRSLEHLRKGFVLLDAAGHVLFANGLASRIVDTSGRASDDFFELLGLRTRKAVAERTGETINVPRDGQRSALKLALLPLREGAAASAQTCLDLLGPAVIAIITDPDLDADHRCAALQERYGLTPAEAAFALEIRKGDGREAAAGRRGISVSTAHTHLHRIFEKTGVTRQAELVRLMLDEDR</sequence>
<gene>
    <name evidence="2" type="ORF">P2G67_13540</name>
</gene>